<dbReference type="InterPro" id="IPR001818">
    <property type="entry name" value="Pept_M10_metallopeptidase"/>
</dbReference>
<dbReference type="Pfam" id="PF00413">
    <property type="entry name" value="Peptidase_M10"/>
    <property type="match status" value="1"/>
</dbReference>
<dbReference type="Gene3D" id="3.40.390.10">
    <property type="entry name" value="Collagenase (Catalytic Domain)"/>
    <property type="match status" value="1"/>
</dbReference>
<organism evidence="16 17">
    <name type="scientific">Nelumbo nucifera</name>
    <name type="common">Sacred lotus</name>
    <dbReference type="NCBI Taxonomy" id="4432"/>
    <lineage>
        <taxon>Eukaryota</taxon>
        <taxon>Viridiplantae</taxon>
        <taxon>Streptophyta</taxon>
        <taxon>Embryophyta</taxon>
        <taxon>Tracheophyta</taxon>
        <taxon>Spermatophyta</taxon>
        <taxon>Magnoliopsida</taxon>
        <taxon>Proteales</taxon>
        <taxon>Nelumbonaceae</taxon>
        <taxon>Nelumbo</taxon>
    </lineage>
</organism>
<dbReference type="KEGG" id="nnu:104596008"/>
<accession>A0A1U7ZMG9</accession>
<dbReference type="OMA" id="HIVRPRC"/>
<feature type="binding site" evidence="11">
    <location>
        <position position="255"/>
    </location>
    <ligand>
        <name>Zn(2+)</name>
        <dbReference type="ChEBI" id="CHEBI:29105"/>
        <label>1</label>
    </ligand>
</feature>
<feature type="binding site" evidence="11">
    <location>
        <position position="260"/>
    </location>
    <ligand>
        <name>Ca(2+)</name>
        <dbReference type="ChEBI" id="CHEBI:29108"/>
        <label>3</label>
    </ligand>
</feature>
<evidence type="ECO:0000256" key="11">
    <source>
        <dbReference type="PIRSR" id="PIRSR621190-2"/>
    </source>
</evidence>
<dbReference type="InterPro" id="IPR033739">
    <property type="entry name" value="M10A_MMP"/>
</dbReference>
<evidence type="ECO:0000256" key="5">
    <source>
        <dbReference type="ARBA" id="ARBA00022801"/>
    </source>
</evidence>
<feature type="binding site" evidence="11">
    <location>
        <position position="220"/>
    </location>
    <ligand>
        <name>Ca(2+)</name>
        <dbReference type="ChEBI" id="CHEBI:29108"/>
        <label>2</label>
    </ligand>
</feature>
<dbReference type="InterPro" id="IPR006026">
    <property type="entry name" value="Peptidase_Metallo"/>
</dbReference>
<reference evidence="17" key="1">
    <citation type="submission" date="2025-08" db="UniProtKB">
        <authorList>
            <consortium name="RefSeq"/>
        </authorList>
    </citation>
    <scope>IDENTIFICATION</scope>
</reference>
<keyword evidence="16" id="KW-1185">Reference proteome</keyword>
<feature type="binding site" evidence="11">
    <location>
        <position position="288"/>
    </location>
    <ligand>
        <name>Zn(2+)</name>
        <dbReference type="ChEBI" id="CHEBI:29105"/>
        <label>2</label>
        <note>catalytic</note>
    </ligand>
</feature>
<dbReference type="FunFam" id="3.40.390.10:FF:000018">
    <property type="entry name" value="Metalloendoproteinase 1"/>
    <property type="match status" value="1"/>
</dbReference>
<comment type="cofactor">
    <cofactor evidence="11">
        <name>Zn(2+)</name>
        <dbReference type="ChEBI" id="CHEBI:29105"/>
    </cofactor>
    <text evidence="11">Binds 2 Zn(2+) ions per subunit.</text>
</comment>
<comment type="similarity">
    <text evidence="1">Belongs to the peptidase M10A family. Matrix metalloproteinases (MMPs) subfamily.</text>
</comment>
<evidence type="ECO:0000256" key="10">
    <source>
        <dbReference type="PIRSR" id="PIRSR621190-1"/>
    </source>
</evidence>
<feature type="binding site" evidence="11">
    <location>
        <position position="245"/>
    </location>
    <ligand>
        <name>Zn(2+)</name>
        <dbReference type="ChEBI" id="CHEBI:29105"/>
        <label>1</label>
    </ligand>
</feature>
<protein>
    <submittedName>
        <fullName evidence="17">Metalloendoproteinase 2-MMP-like</fullName>
    </submittedName>
</protein>
<dbReference type="OrthoDB" id="406838at2759"/>
<evidence type="ECO:0000256" key="4">
    <source>
        <dbReference type="ARBA" id="ARBA00022729"/>
    </source>
</evidence>
<keyword evidence="9" id="KW-0325">Glycoprotein</keyword>
<feature type="binding site" evidence="11">
    <location>
        <position position="302"/>
    </location>
    <ligand>
        <name>Zn(2+)</name>
        <dbReference type="ChEBI" id="CHEBI:29105"/>
        <label>2</label>
        <note>catalytic</note>
    </ligand>
</feature>
<keyword evidence="7" id="KW-0482">Metalloprotease</keyword>
<feature type="signal peptide" evidence="14">
    <location>
        <begin position="1"/>
        <end position="28"/>
    </location>
</feature>
<dbReference type="InParanoid" id="A0A1U7ZMG9"/>
<dbReference type="SMART" id="SM00235">
    <property type="entry name" value="ZnMc"/>
    <property type="match status" value="1"/>
</dbReference>
<dbReference type="STRING" id="4432.A0A1U7ZMG9"/>
<feature type="binding site" evidence="11">
    <location>
        <position position="257"/>
    </location>
    <ligand>
        <name>Ca(2+)</name>
        <dbReference type="ChEBI" id="CHEBI:29108"/>
        <label>3</label>
    </ligand>
</feature>
<dbReference type="InterPro" id="IPR036365">
    <property type="entry name" value="PGBD-like_sf"/>
</dbReference>
<feature type="active site" evidence="10">
    <location>
        <position position="285"/>
    </location>
</feature>
<feature type="binding site" evidence="11">
    <location>
        <position position="260"/>
    </location>
    <ligand>
        <name>Ca(2+)</name>
        <dbReference type="ChEBI" id="CHEBI:29108"/>
        <label>1</label>
    </ligand>
</feature>
<keyword evidence="5" id="KW-0378">Hydrolase</keyword>
<keyword evidence="6 11" id="KW-0862">Zinc</keyword>
<dbReference type="FunCoup" id="A0A1U7ZMG9">
    <property type="interactions" value="50"/>
</dbReference>
<proteinExistence type="inferred from homology"/>
<dbReference type="PANTHER" id="PTHR10201">
    <property type="entry name" value="MATRIX METALLOPROTEINASE"/>
    <property type="match status" value="1"/>
</dbReference>
<feature type="binding site" evidence="11">
    <location>
        <position position="284"/>
    </location>
    <ligand>
        <name>Zn(2+)</name>
        <dbReference type="ChEBI" id="CHEBI:29105"/>
        <label>2</label>
        <note>catalytic</note>
    </ligand>
</feature>
<evidence type="ECO:0000313" key="17">
    <source>
        <dbReference type="RefSeq" id="XP_010255281.1"/>
    </source>
</evidence>
<evidence type="ECO:0000256" key="7">
    <source>
        <dbReference type="ARBA" id="ARBA00023049"/>
    </source>
</evidence>
<dbReference type="GO" id="GO:0030574">
    <property type="term" value="P:collagen catabolic process"/>
    <property type="evidence" value="ECO:0000318"/>
    <property type="project" value="GO_Central"/>
</dbReference>
<dbReference type="Pfam" id="PF01471">
    <property type="entry name" value="PG_binding_1"/>
    <property type="match status" value="1"/>
</dbReference>
<keyword evidence="8" id="KW-0865">Zymogen</keyword>
<keyword evidence="2" id="KW-0645">Protease</keyword>
<keyword evidence="4 14" id="KW-0732">Signal</keyword>
<gene>
    <name evidence="17" type="primary">LOC104596008</name>
</gene>
<feature type="binding site" evidence="11">
    <location>
        <position position="294"/>
    </location>
    <ligand>
        <name>Zn(2+)</name>
        <dbReference type="ChEBI" id="CHEBI:29105"/>
        <label>2</label>
        <note>catalytic</note>
    </ligand>
</feature>
<feature type="region of interest" description="Disordered" evidence="13">
    <location>
        <begin position="334"/>
        <end position="355"/>
    </location>
</feature>
<dbReference type="Proteomes" id="UP000189703">
    <property type="component" value="Unplaced"/>
</dbReference>
<name>A0A1U7ZMG9_NELNU</name>
<dbReference type="InterPro" id="IPR021190">
    <property type="entry name" value="Pept_M10A"/>
</dbReference>
<dbReference type="GO" id="GO:0030198">
    <property type="term" value="P:extracellular matrix organization"/>
    <property type="evidence" value="ECO:0000318"/>
    <property type="project" value="GO_Central"/>
</dbReference>
<feature type="chain" id="PRO_5010574946" evidence="14">
    <location>
        <begin position="29"/>
        <end position="378"/>
    </location>
</feature>
<evidence type="ECO:0000256" key="14">
    <source>
        <dbReference type="SAM" id="SignalP"/>
    </source>
</evidence>
<evidence type="ECO:0000256" key="13">
    <source>
        <dbReference type="SAM" id="MobiDB-lite"/>
    </source>
</evidence>
<feature type="binding site" evidence="11">
    <location>
        <position position="230"/>
    </location>
    <ligand>
        <name>Zn(2+)</name>
        <dbReference type="ChEBI" id="CHEBI:29105"/>
        <label>1</label>
    </ligand>
</feature>
<feature type="binding site" evidence="11">
    <location>
        <position position="238"/>
    </location>
    <ligand>
        <name>Ca(2+)</name>
        <dbReference type="ChEBI" id="CHEBI:29108"/>
        <label>3</label>
    </ligand>
</feature>
<feature type="short sequence motif" description="Cysteine switch" evidence="12">
    <location>
        <begin position="129"/>
        <end position="158"/>
    </location>
</feature>
<dbReference type="GO" id="GO:0031012">
    <property type="term" value="C:extracellular matrix"/>
    <property type="evidence" value="ECO:0007669"/>
    <property type="project" value="InterPro"/>
</dbReference>
<sequence length="378" mass="41327">MKRKMRFTKDFLFATSIILCLLSTPVSGFPWLFPNASSTVPPSFLPNATSSVWQSFQKFAGCHSGERVDGLAGLKKYFQHFGYIPDSPSNFTDDFDDAFESALKKYQQNFNLNATGVLDESTIQQMVRPRCGVADIINGTSTMNSGKSAKSTHSIHTVAHYSFFPYRPTWPPSKRDLTYAFLPANQLSDTVKAVFAHSFARWSAVTPLSFTESSVYLTADIKIAFFRGDHNDGEPFDGVLGTLAHAFSPPDGRFHLDGAENWVVDDARKSSIPSAVDLESVAVHEIGHLLGLGHSSQEEAIMFPTISSGMKKVELANDDIQGIQFLYGSNPNTDVTSSTATTIPSSRERESTSGGGHGLGNCWGAMIMMAVLSLFFTL</sequence>
<comment type="cofactor">
    <cofactor evidence="11">
        <name>Ca(2+)</name>
        <dbReference type="ChEBI" id="CHEBI:29108"/>
    </cofactor>
    <text evidence="11">Can bind about 5 Ca(2+) ions per subunit.</text>
</comment>
<feature type="binding site" evidence="11">
    <location>
        <position position="237"/>
    </location>
    <ligand>
        <name>Ca(2+)</name>
        <dbReference type="ChEBI" id="CHEBI:29108"/>
        <label>3</label>
    </ligand>
</feature>
<keyword evidence="11" id="KW-0106">Calcium</keyword>
<evidence type="ECO:0000256" key="3">
    <source>
        <dbReference type="ARBA" id="ARBA00022723"/>
    </source>
</evidence>
<dbReference type="GO" id="GO:0008270">
    <property type="term" value="F:zinc ion binding"/>
    <property type="evidence" value="ECO:0007669"/>
    <property type="project" value="InterPro"/>
</dbReference>
<dbReference type="RefSeq" id="XP_010255281.1">
    <property type="nucleotide sequence ID" value="XM_010256979.2"/>
</dbReference>
<dbReference type="PRINTS" id="PR00138">
    <property type="entry name" value="MATRIXIN"/>
</dbReference>
<dbReference type="InterPro" id="IPR002477">
    <property type="entry name" value="Peptidoglycan-bd-like"/>
</dbReference>
<evidence type="ECO:0000256" key="1">
    <source>
        <dbReference type="ARBA" id="ARBA00009614"/>
    </source>
</evidence>
<feature type="compositionally biased region" description="Polar residues" evidence="13">
    <location>
        <begin position="334"/>
        <end position="344"/>
    </location>
</feature>
<dbReference type="GO" id="GO:0004222">
    <property type="term" value="F:metalloendopeptidase activity"/>
    <property type="evidence" value="ECO:0000318"/>
    <property type="project" value="GO_Central"/>
</dbReference>
<evidence type="ECO:0000313" key="16">
    <source>
        <dbReference type="Proteomes" id="UP000189703"/>
    </source>
</evidence>
<dbReference type="PANTHER" id="PTHR10201:SF272">
    <property type="entry name" value="METALLOENDOPROTEINASE 5-MMP"/>
    <property type="match status" value="1"/>
</dbReference>
<keyword evidence="3 11" id="KW-0479">Metal-binding</keyword>
<dbReference type="InterPro" id="IPR024079">
    <property type="entry name" value="MetalloPept_cat_dom_sf"/>
</dbReference>
<evidence type="ECO:0000256" key="6">
    <source>
        <dbReference type="ARBA" id="ARBA00022833"/>
    </source>
</evidence>
<feature type="binding site" evidence="11">
    <location>
        <position position="232"/>
    </location>
    <ligand>
        <name>Zn(2+)</name>
        <dbReference type="ChEBI" id="CHEBI:29105"/>
        <label>1</label>
    </ligand>
</feature>
<dbReference type="eggNOG" id="KOG1565">
    <property type="taxonomic scope" value="Eukaryota"/>
</dbReference>
<feature type="binding site" description="in inhibited form" evidence="11">
    <location>
        <position position="131"/>
    </location>
    <ligand>
        <name>Zn(2+)</name>
        <dbReference type="ChEBI" id="CHEBI:29105"/>
        <label>2</label>
        <note>catalytic</note>
    </ligand>
</feature>
<evidence type="ECO:0000256" key="8">
    <source>
        <dbReference type="ARBA" id="ARBA00023145"/>
    </source>
</evidence>
<dbReference type="SUPFAM" id="SSF47090">
    <property type="entry name" value="PGBD-like"/>
    <property type="match status" value="1"/>
</dbReference>
<evidence type="ECO:0000256" key="2">
    <source>
        <dbReference type="ARBA" id="ARBA00022670"/>
    </source>
</evidence>
<evidence type="ECO:0000256" key="9">
    <source>
        <dbReference type="ARBA" id="ARBA00023180"/>
    </source>
</evidence>
<dbReference type="GO" id="GO:0006508">
    <property type="term" value="P:proteolysis"/>
    <property type="evidence" value="ECO:0007669"/>
    <property type="project" value="UniProtKB-KW"/>
</dbReference>
<dbReference type="SUPFAM" id="SSF55486">
    <property type="entry name" value="Metalloproteases ('zincins'), catalytic domain"/>
    <property type="match status" value="1"/>
</dbReference>
<dbReference type="GeneID" id="104596008"/>
<evidence type="ECO:0000259" key="15">
    <source>
        <dbReference type="SMART" id="SM00235"/>
    </source>
</evidence>
<dbReference type="CDD" id="cd04278">
    <property type="entry name" value="ZnMc_MMP"/>
    <property type="match status" value="1"/>
</dbReference>
<dbReference type="AlphaFoldDB" id="A0A1U7ZMG9"/>
<evidence type="ECO:0000256" key="12">
    <source>
        <dbReference type="PIRSR" id="PIRSR621190-5"/>
    </source>
</evidence>
<feature type="domain" description="Peptidase metallopeptidase" evidence="15">
    <location>
        <begin position="166"/>
        <end position="329"/>
    </location>
</feature>